<proteinExistence type="inferred from homology"/>
<accession>A0A7I8D3A2</accession>
<dbReference type="InterPro" id="IPR004995">
    <property type="entry name" value="Spore_Ger"/>
</dbReference>
<evidence type="ECO:0000256" key="3">
    <source>
        <dbReference type="SAM" id="Phobius"/>
    </source>
</evidence>
<keyword evidence="5" id="KW-1185">Reference proteome</keyword>
<dbReference type="GO" id="GO:0016020">
    <property type="term" value="C:membrane"/>
    <property type="evidence" value="ECO:0007669"/>
    <property type="project" value="InterPro"/>
</dbReference>
<feature type="transmembrane region" description="Helical" evidence="3">
    <location>
        <begin position="270"/>
        <end position="288"/>
    </location>
</feature>
<keyword evidence="2 3" id="KW-0472">Membrane</keyword>
<dbReference type="EMBL" id="AP023321">
    <property type="protein sequence ID" value="BCI59969.1"/>
    <property type="molecule type" value="Genomic_DNA"/>
</dbReference>
<sequence length="513" mass="57047">MFQWIRSKIRAFLSQGQISQDQPEPPVIDQSLLENLVYLRGQFKNTLELVVREMEIGGHKAAFVMLEGQVNKQVLAQAVVNPLTEEMPEIDDVDKLEQFITESMMGTVDQLQVSNMKDVMKLLMSGFALFFLDGIDHATAFGLQGFATRSISEPGSEMSLRGSQESFVEALRVNVSMIRRRIKSPTLKFEVMNLGTHTQTEVCMCYVEDKVSPQLLREVRSKLQKVKLDSVLADGYLTPFLEDKPLSLFSEIGYTERPDTLCGKILEGRIGVLVDGTPFVILIPYLFVEHFQSMDDYAQRPYYTTVMRWLKYAAFFLAILLPGIYVAVGSFHQELLPPNLLFELAKAEASTPLPLMWEALMVHMVFEIIREAGLRLPKAVGQTIGIVGAIIIGDAAVSAGLIGAPMVIVVSLTAITSFVIPSLYEPISILRLIFVIVGGTLGLYGVLLVTAMVLCNICAKNTFQVPYTAPISPFRLRDMKDVVIRIGWKHMGGQNALVQNMPGAKVEPSKHNP</sequence>
<feature type="transmembrane region" description="Helical" evidence="3">
    <location>
        <begin position="432"/>
        <end position="454"/>
    </location>
</feature>
<dbReference type="AlphaFoldDB" id="A0A7I8D3A2"/>
<keyword evidence="3" id="KW-0812">Transmembrane</keyword>
<dbReference type="KEGG" id="sman:C12CBH8_06080"/>
<feature type="transmembrane region" description="Helical" evidence="3">
    <location>
        <begin position="309"/>
        <end position="331"/>
    </location>
</feature>
<evidence type="ECO:0000256" key="2">
    <source>
        <dbReference type="ARBA" id="ARBA00023136"/>
    </source>
</evidence>
<gene>
    <name evidence="4" type="primary">grka</name>
    <name evidence="4" type="ORF">C12CBH8_06080</name>
</gene>
<dbReference type="InterPro" id="IPR050768">
    <property type="entry name" value="UPF0353/GerABKA_families"/>
</dbReference>
<reference evidence="5" key="1">
    <citation type="submission" date="2020-07" db="EMBL/GenBank/DDBJ databases">
        <title>Complete genome sequencing of Clostridia bacterium strain 12CBH8.</title>
        <authorList>
            <person name="Sakamoto M."/>
            <person name="Murakami T."/>
            <person name="Mori H."/>
        </authorList>
    </citation>
    <scope>NUCLEOTIDE SEQUENCE [LARGE SCALE GENOMIC DNA]</scope>
    <source>
        <strain evidence="5">12CBH8</strain>
    </source>
</reference>
<keyword evidence="3" id="KW-1133">Transmembrane helix</keyword>
<evidence type="ECO:0000313" key="4">
    <source>
        <dbReference type="EMBL" id="BCI59969.1"/>
    </source>
</evidence>
<feature type="transmembrane region" description="Helical" evidence="3">
    <location>
        <begin position="376"/>
        <end position="393"/>
    </location>
</feature>
<name>A0A7I8D3A2_9FIRM</name>
<dbReference type="GO" id="GO:0009847">
    <property type="term" value="P:spore germination"/>
    <property type="evidence" value="ECO:0007669"/>
    <property type="project" value="InterPro"/>
</dbReference>
<organism evidence="4 5">
    <name type="scientific">Solibaculum mannosilyticum</name>
    <dbReference type="NCBI Taxonomy" id="2780922"/>
    <lineage>
        <taxon>Bacteria</taxon>
        <taxon>Bacillati</taxon>
        <taxon>Bacillota</taxon>
        <taxon>Clostridia</taxon>
        <taxon>Eubacteriales</taxon>
        <taxon>Oscillospiraceae</taxon>
        <taxon>Solibaculum</taxon>
    </lineage>
</organism>
<dbReference type="PANTHER" id="PTHR22550">
    <property type="entry name" value="SPORE GERMINATION PROTEIN"/>
    <property type="match status" value="1"/>
</dbReference>
<evidence type="ECO:0000256" key="1">
    <source>
        <dbReference type="ARBA" id="ARBA00005278"/>
    </source>
</evidence>
<dbReference type="RefSeq" id="WP_215533521.1">
    <property type="nucleotide sequence ID" value="NZ_AP023321.1"/>
</dbReference>
<dbReference type="PANTHER" id="PTHR22550:SF5">
    <property type="entry name" value="LEUCINE ZIPPER PROTEIN 4"/>
    <property type="match status" value="1"/>
</dbReference>
<dbReference type="PIRSF" id="PIRSF005690">
    <property type="entry name" value="GerBA"/>
    <property type="match status" value="1"/>
</dbReference>
<protein>
    <submittedName>
        <fullName evidence="4">Spore germination protein</fullName>
    </submittedName>
</protein>
<dbReference type="Proteomes" id="UP000593890">
    <property type="component" value="Chromosome"/>
</dbReference>
<evidence type="ECO:0000313" key="5">
    <source>
        <dbReference type="Proteomes" id="UP000593890"/>
    </source>
</evidence>
<feature type="transmembrane region" description="Helical" evidence="3">
    <location>
        <begin position="399"/>
        <end position="420"/>
    </location>
</feature>
<comment type="similarity">
    <text evidence="1">Belongs to the GerABKA family.</text>
</comment>
<dbReference type="Pfam" id="PF03323">
    <property type="entry name" value="GerA"/>
    <property type="match status" value="1"/>
</dbReference>